<proteinExistence type="predicted"/>
<accession>A0AB39MFP8</accession>
<feature type="transmembrane region" description="Helical" evidence="1">
    <location>
        <begin position="105"/>
        <end position="126"/>
    </location>
</feature>
<organism evidence="3">
    <name type="scientific">Streptomyces sp. R08</name>
    <dbReference type="NCBI Taxonomy" id="3238624"/>
    <lineage>
        <taxon>Bacteria</taxon>
        <taxon>Bacillati</taxon>
        <taxon>Actinomycetota</taxon>
        <taxon>Actinomycetes</taxon>
        <taxon>Kitasatosporales</taxon>
        <taxon>Streptomycetaceae</taxon>
        <taxon>Streptomyces</taxon>
    </lineage>
</organism>
<protein>
    <submittedName>
        <fullName evidence="3">MAB_1171c family putative transporter</fullName>
    </submittedName>
</protein>
<dbReference type="InterPro" id="IPR046675">
    <property type="entry name" value="DUF6545"/>
</dbReference>
<dbReference type="EMBL" id="CP163431">
    <property type="protein sequence ID" value="XDQ04689.1"/>
    <property type="molecule type" value="Genomic_DNA"/>
</dbReference>
<keyword evidence="1" id="KW-0812">Transmembrane</keyword>
<evidence type="ECO:0000313" key="3">
    <source>
        <dbReference type="EMBL" id="XDQ04689.1"/>
    </source>
</evidence>
<feature type="transmembrane region" description="Helical" evidence="1">
    <location>
        <begin position="74"/>
        <end position="93"/>
    </location>
</feature>
<feature type="transmembrane region" description="Helical" evidence="1">
    <location>
        <begin position="36"/>
        <end position="54"/>
    </location>
</feature>
<feature type="transmembrane region" description="Helical" evidence="1">
    <location>
        <begin position="225"/>
        <end position="246"/>
    </location>
</feature>
<evidence type="ECO:0000259" key="2">
    <source>
        <dbReference type="Pfam" id="PF20182"/>
    </source>
</evidence>
<evidence type="ECO:0000256" key="1">
    <source>
        <dbReference type="SAM" id="Phobius"/>
    </source>
</evidence>
<keyword evidence="1" id="KW-1133">Transmembrane helix</keyword>
<reference evidence="3" key="1">
    <citation type="submission" date="2024-07" db="EMBL/GenBank/DDBJ databases">
        <authorList>
            <person name="Yu S.T."/>
        </authorList>
    </citation>
    <scope>NUCLEOTIDE SEQUENCE</scope>
    <source>
        <strain evidence="3">R08</strain>
    </source>
</reference>
<dbReference type="Pfam" id="PF20182">
    <property type="entry name" value="DUF6545"/>
    <property type="match status" value="1"/>
</dbReference>
<name>A0AB39MFP8_9ACTN</name>
<feature type="domain" description="DUF6545" evidence="2">
    <location>
        <begin position="248"/>
        <end position="357"/>
    </location>
</feature>
<feature type="transmembrane region" description="Helical" evidence="1">
    <location>
        <begin position="6"/>
        <end position="24"/>
    </location>
</feature>
<dbReference type="AlphaFoldDB" id="A0AB39MFP8"/>
<sequence length="399" mass="45081">MSAHFHIPYALPTACLAIALLLKLPTIVRAWRDPNVKATTLLLAFATAVLVVITPVNIERLNQLTGVPNIASPWAYSFLTAFGATALTMIMRWREEPSARRRRRMRAIYSVYAGVIVMLWVTFLLAHVPEPRIYDLDTYYASTPWMSEHILLYLGAHMATSLVATYMLIKWFAEVENRWLKSGVVFLQLGFASGLVFDVVKLIAIGARWSGHDWDGLSTHVAPPFALLSGVLVAMGFIVPQAGPLLQKWVRDRREYWRLRSLWRAVREVTPSTAPPRFGLWVPLDLRLIQRQQRIYDALRVLAPYFDQDLYQRARRETPAGCPEEKASAVARAVTVRAALDAHRAGTPSPDSLTPRQLEFGTDIHEHIDTIARALHHPRLVDSIRQRVTSTESVDTHAP</sequence>
<dbReference type="RefSeq" id="WP_369190194.1">
    <property type="nucleotide sequence ID" value="NZ_CP163431.1"/>
</dbReference>
<feature type="transmembrane region" description="Helical" evidence="1">
    <location>
        <begin position="184"/>
        <end position="205"/>
    </location>
</feature>
<keyword evidence="1" id="KW-0472">Membrane</keyword>
<feature type="transmembrane region" description="Helical" evidence="1">
    <location>
        <begin position="150"/>
        <end position="172"/>
    </location>
</feature>
<gene>
    <name evidence="3" type="ORF">AB5J58_33090</name>
</gene>
<dbReference type="NCBIfam" id="NF042915">
    <property type="entry name" value="MAB_1171c_fam"/>
    <property type="match status" value="1"/>
</dbReference>
<dbReference type="InterPro" id="IPR050039">
    <property type="entry name" value="MAB_1171c-like"/>
</dbReference>